<reference evidence="7" key="1">
    <citation type="submission" date="2013-11" db="EMBL/GenBank/DDBJ databases">
        <title>Comparative genomics of Ignicoccus.</title>
        <authorList>
            <person name="Podar M."/>
        </authorList>
    </citation>
    <scope>NUCLEOTIDE SEQUENCE</scope>
    <source>
        <strain evidence="7">DSM 13166</strain>
    </source>
</reference>
<dbReference type="SUPFAM" id="SSF53901">
    <property type="entry name" value="Thiolase-like"/>
    <property type="match status" value="2"/>
</dbReference>
<dbReference type="Gene3D" id="3.40.47.10">
    <property type="match status" value="1"/>
</dbReference>
<evidence type="ECO:0000256" key="4">
    <source>
        <dbReference type="ARBA" id="ARBA00023315"/>
    </source>
</evidence>
<feature type="domain" description="Thiolase N-terminal" evidence="5">
    <location>
        <begin position="29"/>
        <end position="291"/>
    </location>
</feature>
<evidence type="ECO:0000256" key="3">
    <source>
        <dbReference type="ARBA" id="ARBA00023229"/>
    </source>
</evidence>
<accession>A0A977PJJ2</accession>
<dbReference type="Pfam" id="PF02803">
    <property type="entry name" value="Thiolase_C"/>
    <property type="match status" value="1"/>
</dbReference>
<evidence type="ECO:0000259" key="5">
    <source>
        <dbReference type="Pfam" id="PF00108"/>
    </source>
</evidence>
<dbReference type="AlphaFoldDB" id="A0A977PJJ2"/>
<dbReference type="EMBL" id="CP006868">
    <property type="protein sequence ID" value="UXD21721.1"/>
    <property type="molecule type" value="Genomic_DNA"/>
</dbReference>
<evidence type="ECO:0000256" key="1">
    <source>
        <dbReference type="ARBA" id="ARBA00010982"/>
    </source>
</evidence>
<sequence>MYLGRAYPLGLYGYIQYEQGRLGREMEDVYIVSAVRTPIGKFLGSFSKIPAPELLAIAAKEAMKRANVEPKDVDFYAFGNVIGAAVGQNPARRAALLAGVPPEVDGYTVNMVCSSGMLSIIDAIRAFRAGDAKIALVGGTENMTRAPLCLPQDARTGIKHLIGRQANLIDTMVLDGLTDAWNWRIMGEEADMTAKKYGAKREELDWIAYQSHMKAAKATDEGIFAREIVPVEVKTRKGTVVVDKDEGIRRDTSIEKLAKLPPAFLPDGVHTAGNSSQLSDGAAALVVAPESVVNEYGLKPIARILGYDIVGLKPEDFVEAPVPGIKRISEKLGVKPDDWDLYEVNEAFAISLWLPHHLLGIPYERMNVHGGAIAIGHPLGASGARIVVTLLNALQTHNKSRGVATLCHGTGGGTTIAVELV</sequence>
<dbReference type="GO" id="GO:0008299">
    <property type="term" value="P:isoprenoid biosynthetic process"/>
    <property type="evidence" value="ECO:0007669"/>
    <property type="project" value="UniProtKB-KW"/>
</dbReference>
<evidence type="ECO:0000313" key="7">
    <source>
        <dbReference type="EMBL" id="UXD21721.1"/>
    </source>
</evidence>
<dbReference type="InterPro" id="IPR002155">
    <property type="entry name" value="Thiolase"/>
</dbReference>
<dbReference type="InterPro" id="IPR020613">
    <property type="entry name" value="Thiolase_CS"/>
</dbReference>
<evidence type="ECO:0000256" key="2">
    <source>
        <dbReference type="ARBA" id="ARBA00022679"/>
    </source>
</evidence>
<proteinExistence type="inferred from homology"/>
<protein>
    <submittedName>
        <fullName evidence="7">Acetyl-CoA acetyltransferase</fullName>
    </submittedName>
</protein>
<dbReference type="PROSITE" id="PS00737">
    <property type="entry name" value="THIOLASE_2"/>
    <property type="match status" value="1"/>
</dbReference>
<dbReference type="PANTHER" id="PTHR18919:SF107">
    <property type="entry name" value="ACETYL-COA ACETYLTRANSFERASE, CYTOSOLIC"/>
    <property type="match status" value="1"/>
</dbReference>
<dbReference type="InterPro" id="IPR016039">
    <property type="entry name" value="Thiolase-like"/>
</dbReference>
<name>A0A977PJJ2_9CREN</name>
<dbReference type="Pfam" id="PF00108">
    <property type="entry name" value="Thiolase_N"/>
    <property type="match status" value="1"/>
</dbReference>
<organism evidence="7 8">
    <name type="scientific">Ignicoccus pacificus DSM 13166</name>
    <dbReference type="NCBI Taxonomy" id="940294"/>
    <lineage>
        <taxon>Archaea</taxon>
        <taxon>Thermoproteota</taxon>
        <taxon>Thermoprotei</taxon>
        <taxon>Desulfurococcales</taxon>
        <taxon>Desulfurococcaceae</taxon>
        <taxon>Ignicoccus</taxon>
    </lineage>
</organism>
<evidence type="ECO:0000259" key="6">
    <source>
        <dbReference type="Pfam" id="PF02803"/>
    </source>
</evidence>
<dbReference type="CDD" id="cd00751">
    <property type="entry name" value="thiolase"/>
    <property type="match status" value="1"/>
</dbReference>
<evidence type="ECO:0000313" key="8">
    <source>
        <dbReference type="Proteomes" id="UP001063698"/>
    </source>
</evidence>
<comment type="similarity">
    <text evidence="1">Belongs to the thiolase-like superfamily. Thiolase family.</text>
</comment>
<dbReference type="PIRSF" id="PIRSF000429">
    <property type="entry name" value="Ac-CoA_Ac_transf"/>
    <property type="match status" value="1"/>
</dbReference>
<gene>
    <name evidence="7" type="ORF">IPA_07235</name>
</gene>
<feature type="domain" description="Thiolase C-terminal" evidence="6">
    <location>
        <begin position="298"/>
        <end position="419"/>
    </location>
</feature>
<keyword evidence="2" id="KW-0808">Transferase</keyword>
<dbReference type="NCBIfam" id="TIGR01930">
    <property type="entry name" value="AcCoA-C-Actrans"/>
    <property type="match status" value="1"/>
</dbReference>
<dbReference type="PANTHER" id="PTHR18919">
    <property type="entry name" value="ACETYL-COA C-ACYLTRANSFERASE"/>
    <property type="match status" value="1"/>
</dbReference>
<keyword evidence="3" id="KW-0414">Isoprene biosynthesis</keyword>
<dbReference type="Proteomes" id="UP001063698">
    <property type="component" value="Chromosome"/>
</dbReference>
<dbReference type="KEGG" id="ipc:IPA_07235"/>
<dbReference type="InterPro" id="IPR020616">
    <property type="entry name" value="Thiolase_N"/>
</dbReference>
<keyword evidence="4" id="KW-0012">Acyltransferase</keyword>
<dbReference type="GO" id="GO:0016747">
    <property type="term" value="F:acyltransferase activity, transferring groups other than amino-acyl groups"/>
    <property type="evidence" value="ECO:0007669"/>
    <property type="project" value="InterPro"/>
</dbReference>
<dbReference type="InterPro" id="IPR020617">
    <property type="entry name" value="Thiolase_C"/>
</dbReference>
<keyword evidence="8" id="KW-1185">Reference proteome</keyword>